<accession>A0ABT5KKT6</accession>
<keyword evidence="6" id="KW-0067">ATP-binding</keyword>
<keyword evidence="9" id="KW-0472">Membrane</keyword>
<dbReference type="InterPro" id="IPR001789">
    <property type="entry name" value="Sig_transdc_resp-reg_receiver"/>
</dbReference>
<evidence type="ECO:0000256" key="8">
    <source>
        <dbReference type="ARBA" id="ARBA00023012"/>
    </source>
</evidence>
<dbReference type="PANTHER" id="PTHR45339:SF1">
    <property type="entry name" value="HYBRID SIGNAL TRANSDUCTION HISTIDINE KINASE J"/>
    <property type="match status" value="1"/>
</dbReference>
<comment type="caution">
    <text evidence="14">The sequence shown here is derived from an EMBL/GenBank/DDBJ whole genome shotgun (WGS) entry which is preliminary data.</text>
</comment>
<evidence type="ECO:0000256" key="2">
    <source>
        <dbReference type="ARBA" id="ARBA00022475"/>
    </source>
</evidence>
<evidence type="ECO:0000313" key="15">
    <source>
        <dbReference type="Proteomes" id="UP001221189"/>
    </source>
</evidence>
<dbReference type="EMBL" id="JAQQXT010000028">
    <property type="protein sequence ID" value="MDC8774553.1"/>
    <property type="molecule type" value="Genomic_DNA"/>
</dbReference>
<evidence type="ECO:0000256" key="9">
    <source>
        <dbReference type="ARBA" id="ARBA00023136"/>
    </source>
</evidence>
<evidence type="ECO:0000256" key="1">
    <source>
        <dbReference type="ARBA" id="ARBA00004651"/>
    </source>
</evidence>
<name>A0ABT5KKT6_9BURK</name>
<evidence type="ECO:0000256" key="4">
    <source>
        <dbReference type="ARBA" id="ARBA00022692"/>
    </source>
</evidence>
<evidence type="ECO:0000259" key="13">
    <source>
        <dbReference type="PROSITE" id="PS50894"/>
    </source>
</evidence>
<protein>
    <submittedName>
        <fullName evidence="14">Response regulator</fullName>
    </submittedName>
</protein>
<evidence type="ECO:0000256" key="7">
    <source>
        <dbReference type="ARBA" id="ARBA00022989"/>
    </source>
</evidence>
<organism evidence="14 15">
    <name type="scientific">Roseateles albus</name>
    <dbReference type="NCBI Taxonomy" id="2987525"/>
    <lineage>
        <taxon>Bacteria</taxon>
        <taxon>Pseudomonadati</taxon>
        <taxon>Pseudomonadota</taxon>
        <taxon>Betaproteobacteria</taxon>
        <taxon>Burkholderiales</taxon>
        <taxon>Sphaerotilaceae</taxon>
        <taxon>Roseateles</taxon>
    </lineage>
</organism>
<keyword evidence="7" id="KW-1133">Transmembrane helix</keyword>
<keyword evidence="5" id="KW-0547">Nucleotide-binding</keyword>
<reference evidence="14 15" key="1">
    <citation type="submission" date="2022-10" db="EMBL/GenBank/DDBJ databases">
        <title>Paucibacter sp. hw1 Genome sequencing.</title>
        <authorList>
            <person name="Park S."/>
        </authorList>
    </citation>
    <scope>NUCLEOTIDE SEQUENCE [LARGE SCALE GENOMIC DNA]</scope>
    <source>
        <strain evidence="15">hw1</strain>
    </source>
</reference>
<dbReference type="InterPro" id="IPR008207">
    <property type="entry name" value="Sig_transdc_His_kin_Hpt_dom"/>
</dbReference>
<feature type="domain" description="Response regulatory" evidence="12">
    <location>
        <begin position="1"/>
        <end position="95"/>
    </location>
</feature>
<dbReference type="Proteomes" id="UP001221189">
    <property type="component" value="Unassembled WGS sequence"/>
</dbReference>
<evidence type="ECO:0000256" key="11">
    <source>
        <dbReference type="PROSITE-ProRule" id="PRU00169"/>
    </source>
</evidence>
<evidence type="ECO:0000256" key="3">
    <source>
        <dbReference type="ARBA" id="ARBA00022553"/>
    </source>
</evidence>
<keyword evidence="15" id="KW-1185">Reference proteome</keyword>
<evidence type="ECO:0000256" key="5">
    <source>
        <dbReference type="ARBA" id="ARBA00022741"/>
    </source>
</evidence>
<keyword evidence="8" id="KW-0902">Two-component regulatory system</keyword>
<dbReference type="SUPFAM" id="SSF52172">
    <property type="entry name" value="CheY-like"/>
    <property type="match status" value="1"/>
</dbReference>
<keyword evidence="3 11" id="KW-0597">Phosphoprotein</keyword>
<gene>
    <name evidence="14" type="ORF">PRZ03_23565</name>
</gene>
<feature type="domain" description="HPt" evidence="13">
    <location>
        <begin position="137"/>
        <end position="212"/>
    </location>
</feature>
<dbReference type="CDD" id="cd17546">
    <property type="entry name" value="REC_hyHK_CKI1_RcsC-like"/>
    <property type="match status" value="1"/>
</dbReference>
<dbReference type="Gene3D" id="3.40.50.2300">
    <property type="match status" value="1"/>
</dbReference>
<dbReference type="PROSITE" id="PS50110">
    <property type="entry name" value="RESPONSE_REGULATORY"/>
    <property type="match status" value="1"/>
</dbReference>
<sequence length="212" mass="22506">MQLANDGQAGVEAVAAASVQPFDVVLMDLQMPVLDGFGATQRIRTELGLTSLPIVAMTANAMSSDREACIAAGMNDHVGKPFELNDLIKVQCRVSGRRVDTHQAYEEAAVPIETELSELARLAAVDLATALQRIGGKREVYLRMLRSFTKDLAAMPAILLGHLNAGERVDAERLMHTLKGLAATLGAGPLSALAAEAERLMAGDTTAETLLL</sequence>
<dbReference type="PROSITE" id="PS50894">
    <property type="entry name" value="HPT"/>
    <property type="match status" value="1"/>
</dbReference>
<evidence type="ECO:0000313" key="14">
    <source>
        <dbReference type="EMBL" id="MDC8774553.1"/>
    </source>
</evidence>
<dbReference type="SUPFAM" id="SSF47226">
    <property type="entry name" value="Histidine-containing phosphotransfer domain, HPT domain"/>
    <property type="match status" value="1"/>
</dbReference>
<feature type="modified residue" description="Phosphohistidine" evidence="10">
    <location>
        <position position="176"/>
    </location>
</feature>
<keyword evidence="2" id="KW-1003">Cell membrane</keyword>
<dbReference type="PANTHER" id="PTHR45339">
    <property type="entry name" value="HYBRID SIGNAL TRANSDUCTION HISTIDINE KINASE J"/>
    <property type="match status" value="1"/>
</dbReference>
<dbReference type="Gene3D" id="1.20.120.160">
    <property type="entry name" value="HPT domain"/>
    <property type="match status" value="1"/>
</dbReference>
<evidence type="ECO:0000256" key="6">
    <source>
        <dbReference type="ARBA" id="ARBA00022840"/>
    </source>
</evidence>
<dbReference type="Pfam" id="PF01627">
    <property type="entry name" value="Hpt"/>
    <property type="match status" value="1"/>
</dbReference>
<dbReference type="InterPro" id="IPR011006">
    <property type="entry name" value="CheY-like_superfamily"/>
</dbReference>
<comment type="subcellular location">
    <subcellularLocation>
        <location evidence="1">Cell membrane</location>
        <topology evidence="1">Multi-pass membrane protein</topology>
    </subcellularLocation>
</comment>
<dbReference type="Pfam" id="PF00072">
    <property type="entry name" value="Response_reg"/>
    <property type="match status" value="1"/>
</dbReference>
<dbReference type="RefSeq" id="WP_273602539.1">
    <property type="nucleotide sequence ID" value="NZ_JAQQXT010000028.1"/>
</dbReference>
<dbReference type="InterPro" id="IPR036641">
    <property type="entry name" value="HPT_dom_sf"/>
</dbReference>
<proteinExistence type="predicted"/>
<evidence type="ECO:0000256" key="10">
    <source>
        <dbReference type="PROSITE-ProRule" id="PRU00110"/>
    </source>
</evidence>
<evidence type="ECO:0000259" key="12">
    <source>
        <dbReference type="PROSITE" id="PS50110"/>
    </source>
</evidence>
<feature type="modified residue" description="4-aspartylphosphate" evidence="11">
    <location>
        <position position="28"/>
    </location>
</feature>
<keyword evidence="4" id="KW-0812">Transmembrane</keyword>
<dbReference type="SMART" id="SM00448">
    <property type="entry name" value="REC"/>
    <property type="match status" value="1"/>
</dbReference>